<dbReference type="InterPro" id="IPR011663">
    <property type="entry name" value="UTRA"/>
</dbReference>
<sequence length="260" mass="28728">MTTGLGARAPKYQRIADELRRDISAGTYEPGGRIPAETDLVERFHVSLPTIRQALGVLRAEGLIESRHGRGTFVRENRKLQRRSRHRYGRARSDKKLLTSHLTHEILSAGPEATPPHIAAVLTDAPAEMIVRRRLLRDSDSGRPEELGASYVPSEIASGTFLEEPTVVPKALFLCVEDLSGKRYAHARDRWEIRMPSANEADLLDLAPGAAVLHVVHTAYADDDAVLEVSESVWPADRVTILDEYDISSDPDASPLNSEV</sequence>
<reference evidence="5 6" key="1">
    <citation type="submission" date="2019-03" db="EMBL/GenBank/DDBJ databases">
        <title>Sequencing the genomes of 1000 actinobacteria strains.</title>
        <authorList>
            <person name="Klenk H.-P."/>
        </authorList>
    </citation>
    <scope>NUCLEOTIDE SEQUENCE [LARGE SCALE GENOMIC DNA]</scope>
    <source>
        <strain evidence="5 6">DSM 44969</strain>
    </source>
</reference>
<evidence type="ECO:0000256" key="3">
    <source>
        <dbReference type="ARBA" id="ARBA00023163"/>
    </source>
</evidence>
<dbReference type="Pfam" id="PF07702">
    <property type="entry name" value="UTRA"/>
    <property type="match status" value="1"/>
</dbReference>
<keyword evidence="6" id="KW-1185">Reference proteome</keyword>
<dbReference type="Pfam" id="PF00392">
    <property type="entry name" value="GntR"/>
    <property type="match status" value="1"/>
</dbReference>
<dbReference type="AlphaFoldDB" id="A0A4R1I0S2"/>
<dbReference type="RefSeq" id="WP_165922291.1">
    <property type="nucleotide sequence ID" value="NZ_SMFZ01000001.1"/>
</dbReference>
<keyword evidence="2" id="KW-0238">DNA-binding</keyword>
<comment type="caution">
    <text evidence="5">The sequence shown here is derived from an EMBL/GenBank/DDBJ whole genome shotgun (WGS) entry which is preliminary data.</text>
</comment>
<dbReference type="PANTHER" id="PTHR44846">
    <property type="entry name" value="MANNOSYL-D-GLYCERATE TRANSPORT/METABOLISM SYSTEM REPRESSOR MNGR-RELATED"/>
    <property type="match status" value="1"/>
</dbReference>
<evidence type="ECO:0000256" key="1">
    <source>
        <dbReference type="ARBA" id="ARBA00023015"/>
    </source>
</evidence>
<dbReference type="SUPFAM" id="SSF46785">
    <property type="entry name" value="Winged helix' DNA-binding domain"/>
    <property type="match status" value="1"/>
</dbReference>
<dbReference type="SUPFAM" id="SSF64288">
    <property type="entry name" value="Chorismate lyase-like"/>
    <property type="match status" value="1"/>
</dbReference>
<organism evidence="5 6">
    <name type="scientific">Pseudonocardia endophytica</name>
    <dbReference type="NCBI Taxonomy" id="401976"/>
    <lineage>
        <taxon>Bacteria</taxon>
        <taxon>Bacillati</taxon>
        <taxon>Actinomycetota</taxon>
        <taxon>Actinomycetes</taxon>
        <taxon>Pseudonocardiales</taxon>
        <taxon>Pseudonocardiaceae</taxon>
        <taxon>Pseudonocardia</taxon>
    </lineage>
</organism>
<dbReference type="InterPro" id="IPR036390">
    <property type="entry name" value="WH_DNA-bd_sf"/>
</dbReference>
<dbReference type="GO" id="GO:0003677">
    <property type="term" value="F:DNA binding"/>
    <property type="evidence" value="ECO:0007669"/>
    <property type="project" value="UniProtKB-KW"/>
</dbReference>
<dbReference type="PANTHER" id="PTHR44846:SF17">
    <property type="entry name" value="GNTR-FAMILY TRANSCRIPTIONAL REGULATOR"/>
    <property type="match status" value="1"/>
</dbReference>
<accession>A0A4R1I0S2</accession>
<keyword evidence="1" id="KW-0805">Transcription regulation</keyword>
<evidence type="ECO:0000259" key="4">
    <source>
        <dbReference type="PROSITE" id="PS50949"/>
    </source>
</evidence>
<gene>
    <name evidence="5" type="ORF">EV378_2984</name>
</gene>
<dbReference type="Gene3D" id="1.10.10.10">
    <property type="entry name" value="Winged helix-like DNA-binding domain superfamily/Winged helix DNA-binding domain"/>
    <property type="match status" value="1"/>
</dbReference>
<evidence type="ECO:0000313" key="6">
    <source>
        <dbReference type="Proteomes" id="UP000295560"/>
    </source>
</evidence>
<evidence type="ECO:0000256" key="2">
    <source>
        <dbReference type="ARBA" id="ARBA00023125"/>
    </source>
</evidence>
<dbReference type="SMART" id="SM00345">
    <property type="entry name" value="HTH_GNTR"/>
    <property type="match status" value="1"/>
</dbReference>
<dbReference type="Gene3D" id="3.40.1410.10">
    <property type="entry name" value="Chorismate lyase-like"/>
    <property type="match status" value="1"/>
</dbReference>
<dbReference type="InterPro" id="IPR028978">
    <property type="entry name" value="Chorismate_lyase_/UTRA_dom_sf"/>
</dbReference>
<dbReference type="SMART" id="SM00866">
    <property type="entry name" value="UTRA"/>
    <property type="match status" value="1"/>
</dbReference>
<dbReference type="InterPro" id="IPR000524">
    <property type="entry name" value="Tscrpt_reg_HTH_GntR"/>
</dbReference>
<evidence type="ECO:0000313" key="5">
    <source>
        <dbReference type="EMBL" id="TCK27125.1"/>
    </source>
</evidence>
<dbReference type="InterPro" id="IPR050679">
    <property type="entry name" value="Bact_HTH_transcr_reg"/>
</dbReference>
<dbReference type="GO" id="GO:0045892">
    <property type="term" value="P:negative regulation of DNA-templated transcription"/>
    <property type="evidence" value="ECO:0007669"/>
    <property type="project" value="TreeGrafter"/>
</dbReference>
<dbReference type="InterPro" id="IPR036388">
    <property type="entry name" value="WH-like_DNA-bd_sf"/>
</dbReference>
<name>A0A4R1I0S2_PSEEN</name>
<dbReference type="EMBL" id="SMFZ01000001">
    <property type="protein sequence ID" value="TCK27125.1"/>
    <property type="molecule type" value="Genomic_DNA"/>
</dbReference>
<dbReference type="Proteomes" id="UP000295560">
    <property type="component" value="Unassembled WGS sequence"/>
</dbReference>
<dbReference type="PRINTS" id="PR00035">
    <property type="entry name" value="HTHGNTR"/>
</dbReference>
<dbReference type="GO" id="GO:0003700">
    <property type="term" value="F:DNA-binding transcription factor activity"/>
    <property type="evidence" value="ECO:0007669"/>
    <property type="project" value="InterPro"/>
</dbReference>
<dbReference type="CDD" id="cd07377">
    <property type="entry name" value="WHTH_GntR"/>
    <property type="match status" value="1"/>
</dbReference>
<dbReference type="PROSITE" id="PS50949">
    <property type="entry name" value="HTH_GNTR"/>
    <property type="match status" value="1"/>
</dbReference>
<protein>
    <submittedName>
        <fullName evidence="5">GntR family transcriptional regulator</fullName>
    </submittedName>
</protein>
<proteinExistence type="predicted"/>
<keyword evidence="3" id="KW-0804">Transcription</keyword>
<feature type="domain" description="HTH gntR-type" evidence="4">
    <location>
        <begin position="9"/>
        <end position="77"/>
    </location>
</feature>